<sequence>MKISKLILSYSKLTDAQLNLKAQTVLDALTNNAYFPTTTPSLAQFTSNVTAFNLSLNKAATGDRQQIALKNQTRLTLISDMRQMALDISSQANGDKAQLISSGFDIAKEGEGSSAIENPIDFSLSDGANPGELIFSCKAVKGALSYNFQHTDELPTADSQWKTQPFSSCQFTFKGLKSGVRLYGRITAVGRKGQMADSDIISRMVQ</sequence>
<name>A0A923E206_9SPHI</name>
<reference evidence="1" key="1">
    <citation type="submission" date="2019-11" db="EMBL/GenBank/DDBJ databases">
        <title>Description of Pedobacter sp. LMG 31464T.</title>
        <authorList>
            <person name="Carlier A."/>
            <person name="Qi S."/>
            <person name="Vandamme P."/>
        </authorList>
    </citation>
    <scope>NUCLEOTIDE SEQUENCE</scope>
    <source>
        <strain evidence="1">LMG 31464</strain>
    </source>
</reference>
<proteinExistence type="predicted"/>
<evidence type="ECO:0000313" key="1">
    <source>
        <dbReference type="EMBL" id="MBB2147235.1"/>
    </source>
</evidence>
<evidence type="ECO:0000313" key="2">
    <source>
        <dbReference type="Proteomes" id="UP000601055"/>
    </source>
</evidence>
<keyword evidence="2" id="KW-1185">Reference proteome</keyword>
<dbReference type="Proteomes" id="UP000601055">
    <property type="component" value="Unassembled WGS sequence"/>
</dbReference>
<dbReference type="EMBL" id="WNXD01000002">
    <property type="protein sequence ID" value="MBB2147235.1"/>
    <property type="molecule type" value="Genomic_DNA"/>
</dbReference>
<protein>
    <submittedName>
        <fullName evidence="1">Uncharacterized protein</fullName>
    </submittedName>
</protein>
<gene>
    <name evidence="1" type="ORF">GM921_17170</name>
</gene>
<dbReference type="AlphaFoldDB" id="A0A923E206"/>
<accession>A0A923E206</accession>
<comment type="caution">
    <text evidence="1">The sequence shown here is derived from an EMBL/GenBank/DDBJ whole genome shotgun (WGS) entry which is preliminary data.</text>
</comment>
<dbReference type="RefSeq" id="WP_182923853.1">
    <property type="nucleotide sequence ID" value="NZ_WNXD01000002.1"/>
</dbReference>
<organism evidence="1 2">
    <name type="scientific">Pedobacter planticolens</name>
    <dbReference type="NCBI Taxonomy" id="2679964"/>
    <lineage>
        <taxon>Bacteria</taxon>
        <taxon>Pseudomonadati</taxon>
        <taxon>Bacteroidota</taxon>
        <taxon>Sphingobacteriia</taxon>
        <taxon>Sphingobacteriales</taxon>
        <taxon>Sphingobacteriaceae</taxon>
        <taxon>Pedobacter</taxon>
    </lineage>
</organism>